<comment type="catalytic activity">
    <reaction evidence="7">
        <text>4-demethyl-7-[(3S)-3-amino-3-carboxypropyl]wyosine(37) in tRNA(Phe) + S-adenosyl-L-methionine = 7-[(3S)-3-amino-3-carboxypropyl]wyosine(37) in tRNA(Phe) + S-adenosyl-L-homocysteine + H(+)</text>
        <dbReference type="Rhea" id="RHEA:36635"/>
        <dbReference type="Rhea" id="RHEA-COMP:10378"/>
        <dbReference type="Rhea" id="RHEA-COMP:10379"/>
        <dbReference type="ChEBI" id="CHEBI:15378"/>
        <dbReference type="ChEBI" id="CHEBI:57856"/>
        <dbReference type="ChEBI" id="CHEBI:59789"/>
        <dbReference type="ChEBI" id="CHEBI:73543"/>
        <dbReference type="ChEBI" id="CHEBI:73550"/>
        <dbReference type="EC" id="2.1.1.282"/>
    </reaction>
</comment>
<evidence type="ECO:0000256" key="4">
    <source>
        <dbReference type="ARBA" id="ARBA00022691"/>
    </source>
</evidence>
<dbReference type="SUPFAM" id="SSF111278">
    <property type="entry name" value="SSo0622-like"/>
    <property type="match status" value="1"/>
</dbReference>
<dbReference type="HOGENOM" id="CLU_047426_2_1_2"/>
<comment type="similarity">
    <text evidence="1 7">Belongs to the TYW3 family.</text>
</comment>
<keyword evidence="3 7" id="KW-0808">Transferase</keyword>
<dbReference type="Gene3D" id="3.30.1960.10">
    <property type="entry name" value="tRNA wybutosine-synthesizing-like"/>
    <property type="match status" value="1"/>
</dbReference>
<keyword evidence="2 7" id="KW-0489">Methyltransferase</keyword>
<reference evidence="9 10" key="1">
    <citation type="journal article" date="2010" name="Stand. Genomic Sci.">
        <title>Complete genome sequence of Ignisphaera aggregans type strain (AQ1.S1).</title>
        <authorList>
            <person name="Goker M."/>
            <person name="Held B."/>
            <person name="Lapidus A."/>
            <person name="Nolan M."/>
            <person name="Spring S."/>
            <person name="Yasawong M."/>
            <person name="Lucas S."/>
            <person name="Glavina Del Rio T."/>
            <person name="Tice H."/>
            <person name="Cheng J.F."/>
            <person name="Goodwin L."/>
            <person name="Tapia R."/>
            <person name="Pitluck S."/>
            <person name="Liolios K."/>
            <person name="Ivanova N."/>
            <person name="Mavromatis K."/>
            <person name="Mikhailova N."/>
            <person name="Pati A."/>
            <person name="Chen A."/>
            <person name="Palaniappan K."/>
            <person name="Brambilla E."/>
            <person name="Land M."/>
            <person name="Hauser L."/>
            <person name="Chang Y.J."/>
            <person name="Jeffries C.D."/>
            <person name="Brettin T."/>
            <person name="Detter J.C."/>
            <person name="Han C."/>
            <person name="Rohde M."/>
            <person name="Sikorski J."/>
            <person name="Woyke T."/>
            <person name="Bristow J."/>
            <person name="Eisen J.A."/>
            <person name="Markowitz V."/>
            <person name="Hugenholtz P."/>
            <person name="Kyrpides N.C."/>
            <person name="Klenk H.P."/>
        </authorList>
    </citation>
    <scope>NUCLEOTIDE SEQUENCE [LARGE SCALE GENOMIC DNA]</scope>
    <source>
        <strain evidence="10">DSM 17230 / JCM 13409 / AQ1.S1</strain>
    </source>
</reference>
<evidence type="ECO:0000313" key="10">
    <source>
        <dbReference type="Proteomes" id="UP000001304"/>
    </source>
</evidence>
<dbReference type="KEGG" id="iag:Igag_0026"/>
<dbReference type="InterPro" id="IPR003827">
    <property type="entry name" value="tRNA_yW-synthesising"/>
</dbReference>
<organism evidence="9 10">
    <name type="scientific">Ignisphaera aggregans (strain DSM 17230 / JCM 13409 / AQ1.S1)</name>
    <dbReference type="NCBI Taxonomy" id="583356"/>
    <lineage>
        <taxon>Archaea</taxon>
        <taxon>Thermoproteota</taxon>
        <taxon>Thermoprotei</taxon>
        <taxon>Desulfurococcales</taxon>
        <taxon>Desulfurococcaceae</taxon>
        <taxon>Ignisphaera</taxon>
    </lineage>
</organism>
<dbReference type="EMBL" id="CP002098">
    <property type="protein sequence ID" value="ADM26879.1"/>
    <property type="molecule type" value="Genomic_DNA"/>
</dbReference>
<dbReference type="Pfam" id="PF02676">
    <property type="entry name" value="TYW3"/>
    <property type="match status" value="1"/>
</dbReference>
<dbReference type="GO" id="GO:0031591">
    <property type="term" value="P:wybutosine biosynthetic process"/>
    <property type="evidence" value="ECO:0007669"/>
    <property type="project" value="InterPro"/>
</dbReference>
<evidence type="ECO:0000256" key="6">
    <source>
        <dbReference type="ARBA" id="ARBA00030554"/>
    </source>
</evidence>
<dbReference type="InterPro" id="IPR022908">
    <property type="entry name" value="Taw3"/>
</dbReference>
<dbReference type="GO" id="GO:0008175">
    <property type="term" value="F:tRNA methyltransferase activity"/>
    <property type="evidence" value="ECO:0007669"/>
    <property type="project" value="InterPro"/>
</dbReference>
<protein>
    <recommendedName>
        <fullName evidence="6 7">tRNA(Phe) 7-((3-amino-3-carboxypropyl)-4-demethylwyosine(37)-N(4))-methyltransferase</fullName>
        <ecNumber evidence="7">2.1.1.282</ecNumber>
    </recommendedName>
    <alternativeName>
        <fullName evidence="7">tRNA wyosine derivatives biosynthesis protein Taw3</fullName>
    </alternativeName>
</protein>
<accession>E0SPD6</accession>
<dbReference type="PANTHER" id="PTHR48418">
    <property type="entry name" value="TRNA WYBUTOSINE-SYNTHESIZING PROTEIN 3"/>
    <property type="match status" value="1"/>
</dbReference>
<keyword evidence="10" id="KW-1185">Reference proteome</keyword>
<dbReference type="AlphaFoldDB" id="E0SPD6"/>
<dbReference type="PANTHER" id="PTHR48418:SF1">
    <property type="entry name" value="TRNA WYBUTOSINE-SYNTHESIZING PROTEIN 3"/>
    <property type="match status" value="1"/>
</dbReference>
<evidence type="ECO:0000256" key="5">
    <source>
        <dbReference type="ARBA" id="ARBA00022694"/>
    </source>
</evidence>
<evidence type="ECO:0000256" key="7">
    <source>
        <dbReference type="HAMAP-Rule" id="MF_00266"/>
    </source>
</evidence>
<dbReference type="GO" id="GO:0030488">
    <property type="term" value="P:tRNA methylation"/>
    <property type="evidence" value="ECO:0007669"/>
    <property type="project" value="InterPro"/>
</dbReference>
<proteinExistence type="inferred from homology"/>
<evidence type="ECO:0000256" key="2">
    <source>
        <dbReference type="ARBA" id="ARBA00022603"/>
    </source>
</evidence>
<evidence type="ECO:0000256" key="1">
    <source>
        <dbReference type="ARBA" id="ARBA00008569"/>
    </source>
</evidence>
<feature type="domain" description="tRNA wybutosine-synthesizing protein" evidence="8">
    <location>
        <begin position="34"/>
        <end position="207"/>
    </location>
</feature>
<evidence type="ECO:0000259" key="8">
    <source>
        <dbReference type="Pfam" id="PF02676"/>
    </source>
</evidence>
<name>E0SPD6_IGNAA</name>
<keyword evidence="5 7" id="KW-0819">tRNA processing</keyword>
<sequence>MIRSMSTLKINDKPYIVNPLIWSRRREEAYRRFVEDIEIGYVDRDIIDFIELIFRKKTVFSTSSCSGRITIVDAMFPWLRDEAFIVFKKHEPISSIEIMEFITRNTPTYRFWLIVSGPIIHLNALTLESAIRILSIARESGFKHSGIISISENGIIIEIISGVWTSFLLVDRSTPIVTDIQRIVDIANDILREGKARLQKLFNAFKELDI</sequence>
<evidence type="ECO:0000313" key="9">
    <source>
        <dbReference type="EMBL" id="ADM26879.1"/>
    </source>
</evidence>
<comment type="function">
    <text evidence="7">S-adenosyl-L-methionine-dependent methyltransferase that acts as a component of the wyosine derivatives biosynthesis pathway. Probably methylates N-4 position of wybutosine-86 to produce wybutosine-72.</text>
</comment>
<dbReference type="InterPro" id="IPR036602">
    <property type="entry name" value="tRNA_yW-synthesising-like_sf"/>
</dbReference>
<keyword evidence="4 7" id="KW-0949">S-adenosyl-L-methionine</keyword>
<dbReference type="Proteomes" id="UP000001304">
    <property type="component" value="Chromosome"/>
</dbReference>
<gene>
    <name evidence="7" type="primary">taw3</name>
    <name evidence="9" type="ordered locus">Igag_0026</name>
</gene>
<dbReference type="EC" id="2.1.1.282" evidence="7"/>
<dbReference type="HAMAP" id="MF_00266">
    <property type="entry name" value="TYW3_archaea"/>
    <property type="match status" value="1"/>
</dbReference>
<evidence type="ECO:0000256" key="3">
    <source>
        <dbReference type="ARBA" id="ARBA00022679"/>
    </source>
</evidence>
<dbReference type="STRING" id="583356.Igag_0026"/>